<protein>
    <submittedName>
        <fullName evidence="1">Uncharacterized protein</fullName>
    </submittedName>
</protein>
<name>A0A409WLF3_9AGAR</name>
<sequence>MPASRSHNPIAFAAHPSLLTHPLILSHTARPDGISTSAEILLSWVYNPSSGNLGRRFSYSQDGADAQLCTFCFEYSISSCSRGDESDMKSEILETLPTIRTTSLQPSHPTLFTPSPPCLPCHPVYASPPYRYEISMRIQLLLGKACEGWEFVHGHYS</sequence>
<evidence type="ECO:0000313" key="1">
    <source>
        <dbReference type="EMBL" id="PPQ79356.1"/>
    </source>
</evidence>
<dbReference type="Proteomes" id="UP000284706">
    <property type="component" value="Unassembled WGS sequence"/>
</dbReference>
<dbReference type="AlphaFoldDB" id="A0A409WLF3"/>
<reference evidence="1 2" key="1">
    <citation type="journal article" date="2018" name="Evol. Lett.">
        <title>Horizontal gene cluster transfer increased hallucinogenic mushroom diversity.</title>
        <authorList>
            <person name="Reynolds H.T."/>
            <person name="Vijayakumar V."/>
            <person name="Gluck-Thaler E."/>
            <person name="Korotkin H.B."/>
            <person name="Matheny P.B."/>
            <person name="Slot J.C."/>
        </authorList>
    </citation>
    <scope>NUCLEOTIDE SEQUENCE [LARGE SCALE GENOMIC DNA]</scope>
    <source>
        <strain evidence="1 2">SRW20</strain>
    </source>
</reference>
<dbReference type="EMBL" id="NHYE01005003">
    <property type="protein sequence ID" value="PPQ79356.1"/>
    <property type="molecule type" value="Genomic_DNA"/>
</dbReference>
<gene>
    <name evidence="1" type="ORF">CVT26_007738</name>
</gene>
<organism evidence="1 2">
    <name type="scientific">Gymnopilus dilepis</name>
    <dbReference type="NCBI Taxonomy" id="231916"/>
    <lineage>
        <taxon>Eukaryota</taxon>
        <taxon>Fungi</taxon>
        <taxon>Dikarya</taxon>
        <taxon>Basidiomycota</taxon>
        <taxon>Agaricomycotina</taxon>
        <taxon>Agaricomycetes</taxon>
        <taxon>Agaricomycetidae</taxon>
        <taxon>Agaricales</taxon>
        <taxon>Agaricineae</taxon>
        <taxon>Hymenogastraceae</taxon>
        <taxon>Gymnopilus</taxon>
    </lineage>
</organism>
<evidence type="ECO:0000313" key="2">
    <source>
        <dbReference type="Proteomes" id="UP000284706"/>
    </source>
</evidence>
<keyword evidence="2" id="KW-1185">Reference proteome</keyword>
<accession>A0A409WLF3</accession>
<dbReference type="InParanoid" id="A0A409WLF3"/>
<comment type="caution">
    <text evidence="1">The sequence shown here is derived from an EMBL/GenBank/DDBJ whole genome shotgun (WGS) entry which is preliminary data.</text>
</comment>
<proteinExistence type="predicted"/>